<reference evidence="11 12" key="1">
    <citation type="submission" date="2019-03" db="EMBL/GenBank/DDBJ databases">
        <title>Rhizobium sp. nov., an bacterium isolated from biocrust in Mu Us Desert.</title>
        <authorList>
            <person name="Lixiong L."/>
        </authorList>
    </citation>
    <scope>NUCLEOTIDE SEQUENCE [LARGE SCALE GENOMIC DNA]</scope>
    <source>
        <strain evidence="11 12">SPY-1</strain>
    </source>
</reference>
<dbReference type="SUPFAM" id="SSF51735">
    <property type="entry name" value="NAD(P)-binding Rossmann-fold domains"/>
    <property type="match status" value="1"/>
</dbReference>
<comment type="caution">
    <text evidence="7">Lacks conserved residue(s) required for the propagation of feature annotation.</text>
</comment>
<dbReference type="Gene3D" id="3.30.360.10">
    <property type="entry name" value="Dihydrodipicolinate Reductase, domain 2"/>
    <property type="match status" value="1"/>
</dbReference>
<feature type="binding site" evidence="7">
    <location>
        <position position="345"/>
    </location>
    <ligand>
        <name>substrate</name>
    </ligand>
</feature>
<dbReference type="PANTHER" id="PTHR23429:SF0">
    <property type="entry name" value="GLUCOSE-6-PHOSPHATE 1-DEHYDROGENASE"/>
    <property type="match status" value="1"/>
</dbReference>
<dbReference type="AlphaFoldDB" id="A0A4R5UGU1"/>
<feature type="binding site" evidence="7">
    <location>
        <position position="221"/>
    </location>
    <ligand>
        <name>substrate</name>
    </ligand>
</feature>
<dbReference type="SUPFAM" id="SSF55347">
    <property type="entry name" value="Glyceraldehyde-3-phosphate dehydrogenase-like, C-terminal domain"/>
    <property type="match status" value="1"/>
</dbReference>
<dbReference type="GO" id="GO:0006006">
    <property type="term" value="P:glucose metabolic process"/>
    <property type="evidence" value="ECO:0007669"/>
    <property type="project" value="UniProtKB-KW"/>
</dbReference>
<feature type="binding site" evidence="7">
    <location>
        <position position="187"/>
    </location>
    <ligand>
        <name>substrate</name>
    </ligand>
</feature>
<dbReference type="EC" id="1.1.1.49" evidence="7"/>
<evidence type="ECO:0000256" key="4">
    <source>
        <dbReference type="ARBA" id="ARBA00022857"/>
    </source>
</evidence>
<evidence type="ECO:0000256" key="6">
    <source>
        <dbReference type="ARBA" id="ARBA00023277"/>
    </source>
</evidence>
<evidence type="ECO:0000256" key="7">
    <source>
        <dbReference type="HAMAP-Rule" id="MF_00966"/>
    </source>
</evidence>
<dbReference type="GO" id="GO:0009051">
    <property type="term" value="P:pentose-phosphate shunt, oxidative branch"/>
    <property type="evidence" value="ECO:0007669"/>
    <property type="project" value="TreeGrafter"/>
</dbReference>
<dbReference type="HAMAP" id="MF_00966">
    <property type="entry name" value="G6PD"/>
    <property type="match status" value="1"/>
</dbReference>
<comment type="function">
    <text evidence="7">Catalyzes the oxidation of glucose 6-phosphate to 6-phosphogluconolactone.</text>
</comment>
<dbReference type="NCBIfam" id="TIGR00871">
    <property type="entry name" value="zwf"/>
    <property type="match status" value="1"/>
</dbReference>
<protein>
    <recommendedName>
        <fullName evidence="7">Glucose-6-phosphate 1-dehydrogenase</fullName>
        <shortName evidence="7">G6PD</shortName>
        <ecNumber evidence="7">1.1.1.49</ecNumber>
    </recommendedName>
</protein>
<dbReference type="EMBL" id="SMTL01000003">
    <property type="protein sequence ID" value="TDK35160.1"/>
    <property type="molecule type" value="Genomic_DNA"/>
</dbReference>
<evidence type="ECO:0000259" key="9">
    <source>
        <dbReference type="Pfam" id="PF00479"/>
    </source>
</evidence>
<dbReference type="OrthoDB" id="9802739at2"/>
<dbReference type="Gene3D" id="3.40.50.720">
    <property type="entry name" value="NAD(P)-binding Rossmann-like Domain"/>
    <property type="match status" value="1"/>
</dbReference>
<accession>A0A4R5UGU1</accession>
<feature type="active site" description="Proton acceptor" evidence="7">
    <location>
        <position position="245"/>
    </location>
</feature>
<evidence type="ECO:0000313" key="12">
    <source>
        <dbReference type="Proteomes" id="UP000295238"/>
    </source>
</evidence>
<gene>
    <name evidence="7" type="primary">zwf</name>
    <name evidence="11" type="ORF">E2F50_12900</name>
</gene>
<keyword evidence="4 7" id="KW-0521">NADP</keyword>
<keyword evidence="3 7" id="KW-0313">Glucose metabolism</keyword>
<dbReference type="UniPathway" id="UPA00115">
    <property type="reaction ID" value="UER00408"/>
</dbReference>
<feature type="domain" description="Glucose-6-phosphate dehydrogenase NAD-binding" evidence="9">
    <location>
        <begin position="12"/>
        <end position="192"/>
    </location>
</feature>
<evidence type="ECO:0000313" key="11">
    <source>
        <dbReference type="EMBL" id="TDK35160.1"/>
    </source>
</evidence>
<dbReference type="Pfam" id="PF00479">
    <property type="entry name" value="G6PD_N"/>
    <property type="match status" value="1"/>
</dbReference>
<dbReference type="GO" id="GO:0005829">
    <property type="term" value="C:cytosol"/>
    <property type="evidence" value="ECO:0007669"/>
    <property type="project" value="TreeGrafter"/>
</dbReference>
<feature type="binding site" evidence="7">
    <location>
        <begin position="95"/>
        <end position="96"/>
    </location>
    <ligand>
        <name>NADP(+)</name>
        <dbReference type="ChEBI" id="CHEBI:58349"/>
    </ligand>
</feature>
<evidence type="ECO:0000256" key="8">
    <source>
        <dbReference type="SAM" id="MobiDB-lite"/>
    </source>
</evidence>
<dbReference type="InterPro" id="IPR001282">
    <property type="entry name" value="G6P_DH"/>
</dbReference>
<dbReference type="InterPro" id="IPR019796">
    <property type="entry name" value="G6P_DH_AS"/>
</dbReference>
<sequence length="502" mass="56222">MTVKQAPPVTLVIFGATGDLTRRLLVPAIINLTRSGLVGNSLSILGIGIEEGDDESLRRRLDEFLIHLTPGVEEETEKDEAWDSVRSRIFYLSGDFTQDNIFDNIAARLGADENAAFYLAVPPAFFGPIVEKLADHGLMRETETRFRRVAIEKPFGTDLASAQALNARILERVAEAQVYRLDHFLGKETVQNLMTARFANMMIEALWNNNYIDHVQITAAEVVDVGSRGKFYDATGALRDMVPNHLFQLLAMIAMEPPNSFDAEAIRNEKSKVLKALRIYTEEEAKLYAVRGTYGAGTLNGVNVPAYQDTKDIKPASRTETFVALKLLVDTWRWAGVPFYLRTGKAMTARDTEIVITFRKVPFAQFRETEVTRKLPPNRLVIQVQPDEGMSMEISIKSPGPMVDIEPVSLDFRYADKFDIGKTTGYESLIYDLFIGDQTLFQRADGIEAGWAAVQPFLDAWSKDPTAPEKYDPGSMGPAGADSLIERDGRRWHKIGFRLTNR</sequence>
<keyword evidence="6 7" id="KW-0119">Carbohydrate metabolism</keyword>
<feature type="binding site" evidence="7">
    <location>
        <position position="183"/>
    </location>
    <ligand>
        <name>substrate</name>
    </ligand>
</feature>
<feature type="domain" description="Glucose-6-phosphate dehydrogenase C-terminal" evidence="10">
    <location>
        <begin position="194"/>
        <end position="493"/>
    </location>
</feature>
<dbReference type="InterPro" id="IPR036291">
    <property type="entry name" value="NAD(P)-bd_dom_sf"/>
</dbReference>
<dbReference type="NCBIfam" id="NF009492">
    <property type="entry name" value="PRK12853.1-3"/>
    <property type="match status" value="1"/>
</dbReference>
<organism evidence="11 12">
    <name type="scientific">Rhizobium deserti</name>
    <dbReference type="NCBI Taxonomy" id="2547961"/>
    <lineage>
        <taxon>Bacteria</taxon>
        <taxon>Pseudomonadati</taxon>
        <taxon>Pseudomonadota</taxon>
        <taxon>Alphaproteobacteria</taxon>
        <taxon>Hyphomicrobiales</taxon>
        <taxon>Rhizobiaceae</taxon>
        <taxon>Rhizobium/Agrobacterium group</taxon>
        <taxon>Rhizobium</taxon>
    </lineage>
</organism>
<evidence type="ECO:0000256" key="5">
    <source>
        <dbReference type="ARBA" id="ARBA00023002"/>
    </source>
</evidence>
<feature type="region of interest" description="Disordered" evidence="8">
    <location>
        <begin position="464"/>
        <end position="483"/>
    </location>
</feature>
<dbReference type="InterPro" id="IPR022675">
    <property type="entry name" value="G6P_DH_C"/>
</dbReference>
<evidence type="ECO:0000256" key="3">
    <source>
        <dbReference type="ARBA" id="ARBA00022526"/>
    </source>
</evidence>
<dbReference type="Pfam" id="PF02781">
    <property type="entry name" value="G6PD_C"/>
    <property type="match status" value="1"/>
</dbReference>
<evidence type="ECO:0000256" key="2">
    <source>
        <dbReference type="ARBA" id="ARBA00009975"/>
    </source>
</evidence>
<dbReference type="PROSITE" id="PS00069">
    <property type="entry name" value="G6P_DEHYDROGENASE"/>
    <property type="match status" value="1"/>
</dbReference>
<name>A0A4R5UGU1_9HYPH</name>
<dbReference type="RefSeq" id="WP_133316583.1">
    <property type="nucleotide sequence ID" value="NZ_SMTL01000003.1"/>
</dbReference>
<feature type="binding site" evidence="7">
    <location>
        <position position="153"/>
    </location>
    <ligand>
        <name>NADP(+)</name>
        <dbReference type="ChEBI" id="CHEBI:58349"/>
    </ligand>
</feature>
<dbReference type="InterPro" id="IPR022674">
    <property type="entry name" value="G6P_DH_NAD-bd"/>
</dbReference>
<dbReference type="PANTHER" id="PTHR23429">
    <property type="entry name" value="GLUCOSE-6-PHOSPHATE 1-DEHYDROGENASE G6PD"/>
    <property type="match status" value="1"/>
</dbReference>
<comment type="similarity">
    <text evidence="2 7">Belongs to the glucose-6-phosphate dehydrogenase family.</text>
</comment>
<dbReference type="Proteomes" id="UP000295238">
    <property type="component" value="Unassembled WGS sequence"/>
</dbReference>
<dbReference type="PRINTS" id="PR00079">
    <property type="entry name" value="G6PDHDRGNASE"/>
</dbReference>
<evidence type="ECO:0000259" key="10">
    <source>
        <dbReference type="Pfam" id="PF02781"/>
    </source>
</evidence>
<evidence type="ECO:0000256" key="1">
    <source>
        <dbReference type="ARBA" id="ARBA00004937"/>
    </source>
</evidence>
<feature type="binding site" evidence="7">
    <location>
        <position position="240"/>
    </location>
    <ligand>
        <name>substrate</name>
    </ligand>
</feature>
<keyword evidence="12" id="KW-1185">Reference proteome</keyword>
<comment type="pathway">
    <text evidence="1 7">Carbohydrate degradation; pentose phosphate pathway; D-ribulose 5-phosphate from D-glucose 6-phosphate (oxidative stage): step 1/3.</text>
</comment>
<comment type="catalytic activity">
    <reaction evidence="7">
        <text>D-glucose 6-phosphate + NADP(+) = 6-phospho-D-glucono-1,5-lactone + NADPH + H(+)</text>
        <dbReference type="Rhea" id="RHEA:15841"/>
        <dbReference type="ChEBI" id="CHEBI:15378"/>
        <dbReference type="ChEBI" id="CHEBI:57783"/>
        <dbReference type="ChEBI" id="CHEBI:57955"/>
        <dbReference type="ChEBI" id="CHEBI:58349"/>
        <dbReference type="ChEBI" id="CHEBI:61548"/>
        <dbReference type="EC" id="1.1.1.49"/>
    </reaction>
</comment>
<dbReference type="PIRSF" id="PIRSF000110">
    <property type="entry name" value="G6PD"/>
    <property type="match status" value="1"/>
</dbReference>
<dbReference type="GO" id="GO:0050661">
    <property type="term" value="F:NADP binding"/>
    <property type="evidence" value="ECO:0007669"/>
    <property type="project" value="UniProtKB-UniRule"/>
</dbReference>
<dbReference type="GO" id="GO:0004345">
    <property type="term" value="F:glucose-6-phosphate dehydrogenase activity"/>
    <property type="evidence" value="ECO:0007669"/>
    <property type="project" value="UniProtKB-UniRule"/>
</dbReference>
<proteinExistence type="inferred from homology"/>
<feature type="binding site" evidence="7">
    <location>
        <begin position="15"/>
        <end position="22"/>
    </location>
    <ligand>
        <name>NADP(+)</name>
        <dbReference type="ChEBI" id="CHEBI:58349"/>
    </ligand>
</feature>
<comment type="caution">
    <text evidence="11">The sequence shown here is derived from an EMBL/GenBank/DDBJ whole genome shotgun (WGS) entry which is preliminary data.</text>
</comment>
<keyword evidence="5 7" id="KW-0560">Oxidoreductase</keyword>